<keyword evidence="1" id="KW-0812">Transmembrane</keyword>
<dbReference type="EMBL" id="CABR01000015">
    <property type="protein sequence ID" value="CBI09229.1"/>
    <property type="molecule type" value="Genomic_DNA"/>
</dbReference>
<reference evidence="2" key="1">
    <citation type="submission" date="2009-10" db="EMBL/GenBank/DDBJ databases">
        <title>Diversity of trophic interactions inside an arsenic-rich microbial ecosystem.</title>
        <authorList>
            <person name="Bertin P.N."/>
            <person name="Heinrich-Salmeron A."/>
            <person name="Pelletier E."/>
            <person name="Goulhen-Chollet F."/>
            <person name="Arsene-Ploetze F."/>
            <person name="Gallien S."/>
            <person name="Calteau A."/>
            <person name="Vallenet D."/>
            <person name="Casiot C."/>
            <person name="Chane-Woon-Ming B."/>
            <person name="Giloteaux L."/>
            <person name="Barakat M."/>
            <person name="Bonnefoy V."/>
            <person name="Bruneel O."/>
            <person name="Chandler M."/>
            <person name="Cleiss J."/>
            <person name="Duran R."/>
            <person name="Elbaz-Poulichet F."/>
            <person name="Fonknechten N."/>
            <person name="Lauga B."/>
            <person name="Mornico D."/>
            <person name="Ortet P."/>
            <person name="Schaeffer C."/>
            <person name="Siguier P."/>
            <person name="Alexander Thil Smith A."/>
            <person name="Van Dorsselaer A."/>
            <person name="Weissenbach J."/>
            <person name="Medigue C."/>
            <person name="Le Paslier D."/>
        </authorList>
    </citation>
    <scope>NUCLEOTIDE SEQUENCE</scope>
</reference>
<gene>
    <name evidence="2" type="ORF">CARN7_2894</name>
</gene>
<feature type="transmembrane region" description="Helical" evidence="1">
    <location>
        <begin position="83"/>
        <end position="102"/>
    </location>
</feature>
<dbReference type="AlphaFoldDB" id="E6QPQ8"/>
<evidence type="ECO:0000256" key="1">
    <source>
        <dbReference type="SAM" id="Phobius"/>
    </source>
</evidence>
<proteinExistence type="predicted"/>
<comment type="caution">
    <text evidence="2">The sequence shown here is derived from an EMBL/GenBank/DDBJ whole genome shotgun (WGS) entry which is preliminary data.</text>
</comment>
<evidence type="ECO:0000313" key="2">
    <source>
        <dbReference type="EMBL" id="CBI09229.1"/>
    </source>
</evidence>
<protein>
    <submittedName>
        <fullName evidence="2">Uncharacterized protein</fullName>
    </submittedName>
</protein>
<keyword evidence="1" id="KW-1133">Transmembrane helix</keyword>
<feature type="transmembrane region" description="Helical" evidence="1">
    <location>
        <begin position="55"/>
        <end position="76"/>
    </location>
</feature>
<sequence>MNTTVLLLLAAAVLSFIGFAHSYLGERFVFGRLFALRDLPLLHHDRRYTELVIRFAWHLTSVAWWGFAAVILALSGAIATTHVVGAIVGCTLLLTGTIIVVTAGARHPAWWLFLVAGALTVFATW</sequence>
<keyword evidence="1" id="KW-0472">Membrane</keyword>
<accession>E6QPQ8</accession>
<organism evidence="2">
    <name type="scientific">mine drainage metagenome</name>
    <dbReference type="NCBI Taxonomy" id="410659"/>
    <lineage>
        <taxon>unclassified sequences</taxon>
        <taxon>metagenomes</taxon>
        <taxon>ecological metagenomes</taxon>
    </lineage>
</organism>
<name>E6QPQ8_9ZZZZ</name>